<dbReference type="Proteomes" id="UP000198784">
    <property type="component" value="Unassembled WGS sequence"/>
</dbReference>
<accession>A0A1I5XXV5</accession>
<proteinExistence type="predicted"/>
<keyword evidence="2" id="KW-1185">Reference proteome</keyword>
<dbReference type="EMBL" id="FOWX01000093">
    <property type="protein sequence ID" value="SFQ36746.1"/>
    <property type="molecule type" value="Genomic_DNA"/>
</dbReference>
<dbReference type="STRING" id="289003.SAMN05216190_1932"/>
<gene>
    <name evidence="1" type="ORF">SAMN05216190_1932</name>
</gene>
<protein>
    <recommendedName>
        <fullName evidence="3">Transposase</fullName>
    </recommendedName>
</protein>
<name>A0A1I5XXV5_9PSED</name>
<feature type="non-terminal residue" evidence="1">
    <location>
        <position position="1"/>
    </location>
</feature>
<dbReference type="AlphaFoldDB" id="A0A1I5XXV5"/>
<evidence type="ECO:0000313" key="1">
    <source>
        <dbReference type="EMBL" id="SFQ36746.1"/>
    </source>
</evidence>
<evidence type="ECO:0000313" key="2">
    <source>
        <dbReference type="Proteomes" id="UP000198784"/>
    </source>
</evidence>
<reference evidence="2" key="1">
    <citation type="submission" date="2016-10" db="EMBL/GenBank/DDBJ databases">
        <authorList>
            <person name="Varghese N."/>
            <person name="Submissions S."/>
        </authorList>
    </citation>
    <scope>NUCLEOTIDE SEQUENCE [LARGE SCALE GENOMIC DNA]</scope>
    <source>
        <strain evidence="2">DSM 17834</strain>
    </source>
</reference>
<evidence type="ECO:0008006" key="3">
    <source>
        <dbReference type="Google" id="ProtNLM"/>
    </source>
</evidence>
<organism evidence="1 2">
    <name type="scientific">Pseudomonas borbori</name>
    <dbReference type="NCBI Taxonomy" id="289003"/>
    <lineage>
        <taxon>Bacteria</taxon>
        <taxon>Pseudomonadati</taxon>
        <taxon>Pseudomonadota</taxon>
        <taxon>Gammaproteobacteria</taxon>
        <taxon>Pseudomonadales</taxon>
        <taxon>Pseudomonadaceae</taxon>
        <taxon>Pseudomonas</taxon>
    </lineage>
</organism>
<sequence length="152" mass="17226">TDVRIVAGGQVIAEHLRRFGRDQLICDPWHYLSVLEKKPGALRNGAPFVAWDLPLPIQQVRERLLKQPRGDRAFVELLLIARDVGLEPLQVACELALECGVVSGSLVMNELRRLIAPTRPPQLSLPEQLQLRVEPLADCQRYEQLRGTHYVH</sequence>